<organism evidence="2 3">
    <name type="scientific">Neodiprion lecontei</name>
    <name type="common">Redheaded pine sawfly</name>
    <dbReference type="NCBI Taxonomy" id="441921"/>
    <lineage>
        <taxon>Eukaryota</taxon>
        <taxon>Metazoa</taxon>
        <taxon>Ecdysozoa</taxon>
        <taxon>Arthropoda</taxon>
        <taxon>Hexapoda</taxon>
        <taxon>Insecta</taxon>
        <taxon>Pterygota</taxon>
        <taxon>Neoptera</taxon>
        <taxon>Endopterygota</taxon>
        <taxon>Hymenoptera</taxon>
        <taxon>Tenthredinoidea</taxon>
        <taxon>Diprionidae</taxon>
        <taxon>Diprioninae</taxon>
        <taxon>Neodiprion</taxon>
    </lineage>
</organism>
<sequence>MIEWHRDVRQTWVKLLLALLCINGARFVTGDNITRSSRNARTDMFPNSKYVTFNSLGDKIGIDLDLSIPFLSIPLDPGYGTTQPLININAKALAIAGIFTTVSTILVPLLVKPHTMRNYRSDNLQQDWGNYGETINEVFLGNSYLAPCTKRFICSVVSKACRSQGQTSVDKIIDGISSHEWFNQLVEGTAIQEAVIAGRRSKNNCNVVYSGCFLSTKFFGSFSDPTFP</sequence>
<dbReference type="Proteomes" id="UP000829291">
    <property type="component" value="Chromosome 4"/>
</dbReference>
<dbReference type="RefSeq" id="XP_046593200.1">
    <property type="nucleotide sequence ID" value="XM_046737244.1"/>
</dbReference>
<keyword evidence="1" id="KW-1133">Transmembrane helix</keyword>
<reference evidence="3" key="1">
    <citation type="submission" date="2025-08" db="UniProtKB">
        <authorList>
            <consortium name="RefSeq"/>
        </authorList>
    </citation>
    <scope>IDENTIFICATION</scope>
    <source>
        <tissue evidence="3">Thorax and Abdomen</tissue>
    </source>
</reference>
<feature type="transmembrane region" description="Helical" evidence="1">
    <location>
        <begin position="92"/>
        <end position="111"/>
    </location>
</feature>
<evidence type="ECO:0000256" key="1">
    <source>
        <dbReference type="SAM" id="Phobius"/>
    </source>
</evidence>
<keyword evidence="1" id="KW-0812">Transmembrane</keyword>
<keyword evidence="2" id="KW-1185">Reference proteome</keyword>
<name>A0ABM3FYV8_NEOLC</name>
<proteinExistence type="predicted"/>
<evidence type="ECO:0000313" key="2">
    <source>
        <dbReference type="Proteomes" id="UP000829291"/>
    </source>
</evidence>
<keyword evidence="1" id="KW-0472">Membrane</keyword>
<gene>
    <name evidence="3" type="primary">LOC107226305</name>
</gene>
<protein>
    <submittedName>
        <fullName evidence="3">Uncharacterized protein LOC107226305</fullName>
    </submittedName>
</protein>
<accession>A0ABM3FYV8</accession>
<evidence type="ECO:0000313" key="3">
    <source>
        <dbReference type="RefSeq" id="XP_046593200.1"/>
    </source>
</evidence>
<dbReference type="GeneID" id="107226305"/>